<evidence type="ECO:0000256" key="2">
    <source>
        <dbReference type="PIRSR" id="PIRSR000390-2"/>
    </source>
</evidence>
<dbReference type="PANTHER" id="PTHR30244:SF34">
    <property type="entry name" value="DTDP-4-AMINO-4,6-DIDEOXYGALACTOSE TRANSAMINASE"/>
    <property type="match status" value="1"/>
</dbReference>
<dbReference type="GO" id="GO:0008483">
    <property type="term" value="F:transaminase activity"/>
    <property type="evidence" value="ECO:0007669"/>
    <property type="project" value="TreeGrafter"/>
</dbReference>
<protein>
    <recommendedName>
        <fullName evidence="6">Aminotransferase DegT</fullName>
    </recommendedName>
</protein>
<dbReference type="Pfam" id="PF01041">
    <property type="entry name" value="DegT_DnrJ_EryC1"/>
    <property type="match status" value="1"/>
</dbReference>
<dbReference type="Proteomes" id="UP000177810">
    <property type="component" value="Unassembled WGS sequence"/>
</dbReference>
<dbReference type="EMBL" id="MHMT01000023">
    <property type="protein sequence ID" value="OGZ32208.1"/>
    <property type="molecule type" value="Genomic_DNA"/>
</dbReference>
<proteinExistence type="inferred from homology"/>
<dbReference type="STRING" id="1801990.A2V69_00285"/>
<evidence type="ECO:0000256" key="1">
    <source>
        <dbReference type="PIRSR" id="PIRSR000390-1"/>
    </source>
</evidence>
<dbReference type="GO" id="GO:0000271">
    <property type="term" value="P:polysaccharide biosynthetic process"/>
    <property type="evidence" value="ECO:0007669"/>
    <property type="project" value="TreeGrafter"/>
</dbReference>
<comment type="similarity">
    <text evidence="3">Belongs to the DegT/DnrJ/EryC1 family.</text>
</comment>
<reference evidence="4 5" key="1">
    <citation type="journal article" date="2016" name="Nat. Commun.">
        <title>Thousands of microbial genomes shed light on interconnected biogeochemical processes in an aquifer system.</title>
        <authorList>
            <person name="Anantharaman K."/>
            <person name="Brown C.T."/>
            <person name="Hug L.A."/>
            <person name="Sharon I."/>
            <person name="Castelle C.J."/>
            <person name="Probst A.J."/>
            <person name="Thomas B.C."/>
            <person name="Singh A."/>
            <person name="Wilkins M.J."/>
            <person name="Karaoz U."/>
            <person name="Brodie E.L."/>
            <person name="Williams K.H."/>
            <person name="Hubbard S.S."/>
            <person name="Banfield J.F."/>
        </authorList>
    </citation>
    <scope>NUCLEOTIDE SEQUENCE [LARGE SCALE GENOMIC DNA]</scope>
</reference>
<evidence type="ECO:0000313" key="4">
    <source>
        <dbReference type="EMBL" id="OGZ32208.1"/>
    </source>
</evidence>
<dbReference type="Gene3D" id="3.90.1150.10">
    <property type="entry name" value="Aspartate Aminotransferase, domain 1"/>
    <property type="match status" value="1"/>
</dbReference>
<dbReference type="SUPFAM" id="SSF53383">
    <property type="entry name" value="PLP-dependent transferases"/>
    <property type="match status" value="1"/>
</dbReference>
<organism evidence="4 5">
    <name type="scientific">Candidatus Portnoybacteria bacterium RBG_13_40_8</name>
    <dbReference type="NCBI Taxonomy" id="1801990"/>
    <lineage>
        <taxon>Bacteria</taxon>
        <taxon>Candidatus Portnoyibacteriota</taxon>
    </lineage>
</organism>
<dbReference type="PANTHER" id="PTHR30244">
    <property type="entry name" value="TRANSAMINASE"/>
    <property type="match status" value="1"/>
</dbReference>
<dbReference type="InterPro" id="IPR015421">
    <property type="entry name" value="PyrdxlP-dep_Trfase_major"/>
</dbReference>
<feature type="active site" description="Proton acceptor" evidence="1">
    <location>
        <position position="182"/>
    </location>
</feature>
<dbReference type="AlphaFoldDB" id="A0A1G2F3N6"/>
<evidence type="ECO:0008006" key="6">
    <source>
        <dbReference type="Google" id="ProtNLM"/>
    </source>
</evidence>
<dbReference type="InterPro" id="IPR015422">
    <property type="entry name" value="PyrdxlP-dep_Trfase_small"/>
</dbReference>
<sequence length="378" mass="42571">MNIPLFKMCSDESDIEAVAKVIHRGTYWAIGPEIEEFEQRIAKFIGRKYALTFNSGTSALHTLLLAHDIKGKEVIVPSFTFIATANAVILAGGKPVFAESEQDTFGLDANDVESRITKKTVAIMPIHYGGFPARDTEKLRDVTRKHNLLFLEDAAQSLGARINGKMVGTFGESAIFSFCQNKVLTTGEGGLLVTDSQLIYEKAKLLRSHGRVELAEDYFSSIKDNDYTQAGYNFRMPTMCAALGLAQLGKVGKIIDIRRKKGHYLTKQLSKIKQIEVPKELTGHFQVYQMYTIKLPTQSLRDGLQEYLSSKGVMSKVYFTPVHLKTIYTKQYGYKEGDLPNTEKLSLKVLNIPLYPNITKEEMDYMIRHIKKFLEKST</sequence>
<evidence type="ECO:0000313" key="5">
    <source>
        <dbReference type="Proteomes" id="UP000177810"/>
    </source>
</evidence>
<keyword evidence="2 3" id="KW-0663">Pyridoxal phosphate</keyword>
<dbReference type="GO" id="GO:0030170">
    <property type="term" value="F:pyridoxal phosphate binding"/>
    <property type="evidence" value="ECO:0007669"/>
    <property type="project" value="TreeGrafter"/>
</dbReference>
<dbReference type="Gene3D" id="3.40.640.10">
    <property type="entry name" value="Type I PLP-dependent aspartate aminotransferase-like (Major domain)"/>
    <property type="match status" value="1"/>
</dbReference>
<dbReference type="InterPro" id="IPR000653">
    <property type="entry name" value="DegT/StrS_aminotransferase"/>
</dbReference>
<name>A0A1G2F3N6_9BACT</name>
<feature type="modified residue" description="N6-(pyridoxal phosphate)lysine" evidence="2">
    <location>
        <position position="182"/>
    </location>
</feature>
<dbReference type="PIRSF" id="PIRSF000390">
    <property type="entry name" value="PLP_StrS"/>
    <property type="match status" value="1"/>
</dbReference>
<gene>
    <name evidence="4" type="ORF">A2V69_00285</name>
</gene>
<comment type="caution">
    <text evidence="4">The sequence shown here is derived from an EMBL/GenBank/DDBJ whole genome shotgun (WGS) entry which is preliminary data.</text>
</comment>
<accession>A0A1G2F3N6</accession>
<dbReference type="InterPro" id="IPR015424">
    <property type="entry name" value="PyrdxlP-dep_Trfase"/>
</dbReference>
<evidence type="ECO:0000256" key="3">
    <source>
        <dbReference type="RuleBase" id="RU004508"/>
    </source>
</evidence>
<dbReference type="CDD" id="cd00616">
    <property type="entry name" value="AHBA_syn"/>
    <property type="match status" value="1"/>
</dbReference>